<dbReference type="AlphaFoldDB" id="A0A8H9FXR9"/>
<dbReference type="Gene3D" id="2.170.130.10">
    <property type="entry name" value="TonB-dependent receptor, plug domain"/>
    <property type="match status" value="1"/>
</dbReference>
<keyword evidence="5 7" id="KW-0472">Membrane</keyword>
<evidence type="ECO:0000259" key="8">
    <source>
        <dbReference type="Pfam" id="PF07715"/>
    </source>
</evidence>
<dbReference type="Pfam" id="PF13715">
    <property type="entry name" value="CarbopepD_reg_2"/>
    <property type="match status" value="1"/>
</dbReference>
<dbReference type="NCBIfam" id="TIGR04057">
    <property type="entry name" value="SusC_RagA_signa"/>
    <property type="match status" value="1"/>
</dbReference>
<keyword evidence="6 7" id="KW-0998">Cell outer membrane</keyword>
<dbReference type="NCBIfam" id="TIGR04056">
    <property type="entry name" value="OMP_RagA_SusC"/>
    <property type="match status" value="1"/>
</dbReference>
<dbReference type="SUPFAM" id="SSF49464">
    <property type="entry name" value="Carboxypeptidase regulatory domain-like"/>
    <property type="match status" value="1"/>
</dbReference>
<dbReference type="InterPro" id="IPR008969">
    <property type="entry name" value="CarboxyPept-like_regulatory"/>
</dbReference>
<dbReference type="Gene3D" id="2.40.170.20">
    <property type="entry name" value="TonB-dependent receptor, beta-barrel domain"/>
    <property type="match status" value="1"/>
</dbReference>
<dbReference type="InterPro" id="IPR023996">
    <property type="entry name" value="TonB-dep_OMP_SusC/RagA"/>
</dbReference>
<keyword evidence="3 7" id="KW-1134">Transmembrane beta strand</keyword>
<evidence type="ECO:0000256" key="3">
    <source>
        <dbReference type="ARBA" id="ARBA00022452"/>
    </source>
</evidence>
<dbReference type="GO" id="GO:0009279">
    <property type="term" value="C:cell outer membrane"/>
    <property type="evidence" value="ECO:0007669"/>
    <property type="project" value="UniProtKB-SubCell"/>
</dbReference>
<dbReference type="PROSITE" id="PS52016">
    <property type="entry name" value="TONB_DEPENDENT_REC_3"/>
    <property type="match status" value="1"/>
</dbReference>
<protein>
    <submittedName>
        <fullName evidence="9">SusC/RagA family TonB-linked outer membrane protein</fullName>
    </submittedName>
</protein>
<evidence type="ECO:0000256" key="2">
    <source>
        <dbReference type="ARBA" id="ARBA00022448"/>
    </source>
</evidence>
<gene>
    <name evidence="9" type="ORF">GCM10011516_12840</name>
</gene>
<dbReference type="Pfam" id="PF07715">
    <property type="entry name" value="Plug"/>
    <property type="match status" value="1"/>
</dbReference>
<organism evidence="9 10">
    <name type="scientific">Sphingobacterium cellulitidis</name>
    <dbReference type="NCBI Taxonomy" id="1768011"/>
    <lineage>
        <taxon>Bacteria</taxon>
        <taxon>Pseudomonadati</taxon>
        <taxon>Bacteroidota</taxon>
        <taxon>Sphingobacteriia</taxon>
        <taxon>Sphingobacteriales</taxon>
        <taxon>Sphingobacteriaceae</taxon>
        <taxon>Sphingobacterium</taxon>
    </lineage>
</organism>
<dbReference type="InterPro" id="IPR037066">
    <property type="entry name" value="Plug_dom_sf"/>
</dbReference>
<keyword evidence="4 7" id="KW-0812">Transmembrane</keyword>
<dbReference type="InterPro" id="IPR012910">
    <property type="entry name" value="Plug_dom"/>
</dbReference>
<evidence type="ECO:0000256" key="1">
    <source>
        <dbReference type="ARBA" id="ARBA00004571"/>
    </source>
</evidence>
<reference evidence="9" key="1">
    <citation type="journal article" date="2014" name="Int. J. Syst. Evol. Microbiol.">
        <title>Complete genome sequence of Corynebacterium casei LMG S-19264T (=DSM 44701T), isolated from a smear-ripened cheese.</title>
        <authorList>
            <consortium name="US DOE Joint Genome Institute (JGI-PGF)"/>
            <person name="Walter F."/>
            <person name="Albersmeier A."/>
            <person name="Kalinowski J."/>
            <person name="Ruckert C."/>
        </authorList>
    </citation>
    <scope>NUCLEOTIDE SEQUENCE</scope>
    <source>
        <strain evidence="9">CGMCC 1.15966</strain>
    </source>
</reference>
<dbReference type="InterPro" id="IPR023997">
    <property type="entry name" value="TonB-dep_OMP_SusC/RagA_CS"/>
</dbReference>
<proteinExistence type="inferred from homology"/>
<dbReference type="EMBL" id="BMKM01000002">
    <property type="protein sequence ID" value="GGE16550.1"/>
    <property type="molecule type" value="Genomic_DNA"/>
</dbReference>
<accession>A0A8H9FXR9</accession>
<keyword evidence="10" id="KW-1185">Reference proteome</keyword>
<evidence type="ECO:0000256" key="7">
    <source>
        <dbReference type="PROSITE-ProRule" id="PRU01360"/>
    </source>
</evidence>
<evidence type="ECO:0000313" key="9">
    <source>
        <dbReference type="EMBL" id="GGE16550.1"/>
    </source>
</evidence>
<comment type="similarity">
    <text evidence="7">Belongs to the TonB-dependent receptor family.</text>
</comment>
<comment type="caution">
    <text evidence="9">The sequence shown here is derived from an EMBL/GenBank/DDBJ whole genome shotgun (WGS) entry which is preliminary data.</text>
</comment>
<name>A0A8H9FXR9_9SPHI</name>
<dbReference type="InterPro" id="IPR039426">
    <property type="entry name" value="TonB-dep_rcpt-like"/>
</dbReference>
<evidence type="ECO:0000313" key="10">
    <source>
        <dbReference type="Proteomes" id="UP000614460"/>
    </source>
</evidence>
<keyword evidence="2 7" id="KW-0813">Transport</keyword>
<dbReference type="SUPFAM" id="SSF56935">
    <property type="entry name" value="Porins"/>
    <property type="match status" value="1"/>
</dbReference>
<dbReference type="Gene3D" id="2.60.40.1120">
    <property type="entry name" value="Carboxypeptidase-like, regulatory domain"/>
    <property type="match status" value="1"/>
</dbReference>
<reference evidence="9" key="2">
    <citation type="submission" date="2020-09" db="EMBL/GenBank/DDBJ databases">
        <authorList>
            <person name="Sun Q."/>
            <person name="Zhou Y."/>
        </authorList>
    </citation>
    <scope>NUCLEOTIDE SEQUENCE</scope>
    <source>
        <strain evidence="9">CGMCC 1.15966</strain>
    </source>
</reference>
<comment type="subcellular location">
    <subcellularLocation>
        <location evidence="1 7">Cell outer membrane</location>
        <topology evidence="1 7">Multi-pass membrane protein</topology>
    </subcellularLocation>
</comment>
<dbReference type="Proteomes" id="UP000614460">
    <property type="component" value="Unassembled WGS sequence"/>
</dbReference>
<sequence>MQETYANVNTQTVVSSAPSVELEKMLKSVEKKTGYVFFYKTSEIKDVWVKQFDMANKSNSETLDELFKHIPFKYTIKGKTISIQRDQSAKTFDPVNGAIKDSQGKVLAGVTVTVKGTTRGTSTDTEGKFTIDVNPGDVLVIKSLGYETLEIPVSSTAALQNIVLHESSEAIEELVVIGYGAVNRKNVSGAVSTVKGSDLAAVSTTSNFTQGLQGKAAGVQVMQATGQPGANASVRIRNNPSNASAGVLYVVDGVPVNGGASIPGSPVSTQGNQDVSPLNFINSNDIESIELLKDAASASIYGARAGAGVVLITTKRGKAGIPKIDYTGTYGFQQADKMYEVLDTRTYMEQVNKIGLERWMQNNKVGPFYGTVDGSTLTPYKPRFTTDEIANTAMLPNAMEAVHRNGYTTQHNVSLSGGSENTKYFVSGNYFDQKGVLIASGMKRYNFRANFDQNITDKIKTGISATMSDGKILATGTGGANEAGGVLTAALYHPANLPLQNPDGTYPINPRYPNLPNPLSYQDVTNDLNTFRLLTNAYLSWEIIDGLTAKGMYSYDRSTSGRDVYLPRTYLLGERSGGIGNVSKNDAGIKLLEYTLAYNKRFGSDHQINGVLGYSYNQFKTRFMSAGNQNFPTDAFLYHNLGVGQSPKPSVGSGSSEKTIASYFIRGIYTYKDRYTLQASLRRDGASNFADNKKWGYFPGVALNWLISEESFIKDSEGPVNFLKLRLSYGETGNSDIASAAQMAYLNYFREGSSNYYYSYLFGDGTNPATGFGISRLANPDLSWETAKELNAGLDFGLFNDRISGSVDVYTKTINGLLFNVVTPSPYEVGLQTVNAGKTRTDGYDISLQTKNVVEQSGNNGFTWSTSINFSHYLSYWTERAPQTLATLERYKAATGKDALYNPAFGYISNGIFRGEGAAPAHMPNLLPGSLILNDRASYDDQGNLAGPDGIINAADQTLIANLDPKFNFGFGNTFTFKNFDLNVFFSGAILKAWSPYGPNRSFRIASLAANMGSFDWNTMPISLERWSFDNTDADFPTGLSDSRYANYQNNSDYWMMNASFLRLRNVTLGYSFPSAWLQNQKVIKGARISFDVQNPWTITKYPGLDPELNQNNYYPLTTSYVLGVNLSF</sequence>
<evidence type="ECO:0000256" key="5">
    <source>
        <dbReference type="ARBA" id="ARBA00023136"/>
    </source>
</evidence>
<evidence type="ECO:0000256" key="6">
    <source>
        <dbReference type="ARBA" id="ARBA00023237"/>
    </source>
</evidence>
<feature type="domain" description="TonB-dependent receptor plug" evidence="8">
    <location>
        <begin position="185"/>
        <end position="309"/>
    </location>
</feature>
<dbReference type="InterPro" id="IPR036942">
    <property type="entry name" value="Beta-barrel_TonB_sf"/>
</dbReference>
<evidence type="ECO:0000256" key="4">
    <source>
        <dbReference type="ARBA" id="ARBA00022692"/>
    </source>
</evidence>